<name>A0ABQ6G3Y2_9BACL</name>
<dbReference type="InterPro" id="IPR036852">
    <property type="entry name" value="Peptidase_S8/S53_dom_sf"/>
</dbReference>
<dbReference type="InterPro" id="IPR022398">
    <property type="entry name" value="Peptidase_S8_His-AS"/>
</dbReference>
<dbReference type="NCBIfam" id="TIGR03696">
    <property type="entry name" value="Rhs_assc_core"/>
    <property type="match status" value="1"/>
</dbReference>
<keyword evidence="3" id="KW-0677">Repeat</keyword>
<dbReference type="Pfam" id="PF25023">
    <property type="entry name" value="TEN_YD-shell"/>
    <property type="match status" value="2"/>
</dbReference>
<evidence type="ECO:0000259" key="8">
    <source>
        <dbReference type="Pfam" id="PF00082"/>
    </source>
</evidence>
<feature type="active site" description="Charge relay system" evidence="6">
    <location>
        <position position="192"/>
    </location>
</feature>
<feature type="domain" description="Teneurin-like YD-shell" evidence="9">
    <location>
        <begin position="1526"/>
        <end position="1640"/>
    </location>
</feature>
<comment type="caution">
    <text evidence="10">The sequence shown here is derived from an EMBL/GenBank/DDBJ whole genome shotgun (WGS) entry which is preliminary data.</text>
</comment>
<dbReference type="PANTHER" id="PTHR32305:SF15">
    <property type="entry name" value="PROTEIN RHSA-RELATED"/>
    <property type="match status" value="1"/>
</dbReference>
<dbReference type="InterPro" id="IPR050708">
    <property type="entry name" value="T6SS_VgrG/RHS"/>
</dbReference>
<dbReference type="Gene3D" id="3.40.50.200">
    <property type="entry name" value="Peptidase S8/S53 domain"/>
    <property type="match status" value="1"/>
</dbReference>
<evidence type="ECO:0000256" key="6">
    <source>
        <dbReference type="PROSITE-ProRule" id="PRU01240"/>
    </source>
</evidence>
<evidence type="ECO:0000256" key="4">
    <source>
        <dbReference type="ARBA" id="ARBA00022801"/>
    </source>
</evidence>
<evidence type="ECO:0000313" key="11">
    <source>
        <dbReference type="Proteomes" id="UP001157114"/>
    </source>
</evidence>
<keyword evidence="7" id="KW-0732">Signal</keyword>
<feature type="active site" description="Charge relay system" evidence="6">
    <location>
        <position position="161"/>
    </location>
</feature>
<dbReference type="PRINTS" id="PR00723">
    <property type="entry name" value="SUBTILISIN"/>
</dbReference>
<dbReference type="Pfam" id="PF00082">
    <property type="entry name" value="Peptidase_S8"/>
    <property type="match status" value="1"/>
</dbReference>
<gene>
    <name evidence="10" type="ORF">MU1_00130</name>
</gene>
<dbReference type="InterPro" id="IPR022385">
    <property type="entry name" value="Rhs_assc_core"/>
</dbReference>
<dbReference type="CDD" id="cd07477">
    <property type="entry name" value="Peptidases_S8_Subtilisin_subset"/>
    <property type="match status" value="1"/>
</dbReference>
<dbReference type="SUPFAM" id="SSF52743">
    <property type="entry name" value="Subtilisin-like"/>
    <property type="match status" value="1"/>
</dbReference>
<dbReference type="Gene3D" id="2.180.10.10">
    <property type="entry name" value="RHS repeat-associated core"/>
    <property type="match status" value="3"/>
</dbReference>
<dbReference type="InterPro" id="IPR031325">
    <property type="entry name" value="RHS_repeat"/>
</dbReference>
<feature type="active site" description="Charge relay system" evidence="6">
    <location>
        <position position="346"/>
    </location>
</feature>
<evidence type="ECO:0000256" key="2">
    <source>
        <dbReference type="ARBA" id="ARBA00022670"/>
    </source>
</evidence>
<evidence type="ECO:0000259" key="9">
    <source>
        <dbReference type="Pfam" id="PF25023"/>
    </source>
</evidence>
<dbReference type="NCBIfam" id="TIGR01643">
    <property type="entry name" value="YD_repeat_2x"/>
    <property type="match status" value="2"/>
</dbReference>
<feature type="domain" description="Peptidase S8/S53" evidence="8">
    <location>
        <begin position="152"/>
        <end position="393"/>
    </location>
</feature>
<dbReference type="PANTHER" id="PTHR32305">
    <property type="match status" value="1"/>
</dbReference>
<keyword evidence="4 6" id="KW-0378">Hydrolase</keyword>
<dbReference type="Proteomes" id="UP001157114">
    <property type="component" value="Unassembled WGS sequence"/>
</dbReference>
<proteinExistence type="inferred from homology"/>
<keyword evidence="11" id="KW-1185">Reference proteome</keyword>
<protein>
    <recommendedName>
        <fullName evidence="12">Peptidase S8/S53 domain-containing protein</fullName>
    </recommendedName>
</protein>
<reference evidence="10 11" key="1">
    <citation type="submission" date="2023-03" db="EMBL/GenBank/DDBJ databases">
        <title>Draft genome sequence of the bacteria which degrade cell wall of Tricholomamatutake.</title>
        <authorList>
            <person name="Konishi Y."/>
            <person name="Fukuta Y."/>
            <person name="Shirasaka N."/>
        </authorList>
    </citation>
    <scope>NUCLEOTIDE SEQUENCE [LARGE SCALE GENOMIC DNA]</scope>
    <source>
        <strain evidence="11">mu1</strain>
    </source>
</reference>
<evidence type="ECO:0000256" key="7">
    <source>
        <dbReference type="SAM" id="SignalP"/>
    </source>
</evidence>
<evidence type="ECO:0000256" key="5">
    <source>
        <dbReference type="ARBA" id="ARBA00022825"/>
    </source>
</evidence>
<sequence>MKTTNPIKIRKYLVVVLVCSILLFSLNQFSAYAESVQFNETNEVNSFGSDTITDSVIGEKKNEYPNGVLVKFIDVDRAEEDYKKKGIQLRVLKHFSIAVIDSVSDKEIELIKADPNVIYYEGNTSTAIAEDTYTSNIKQINTHQVHDLGIYGENVKVAVFDTGIDSDSKDLKIIDGVSFIPEEQNYDDLNGHGTFVSSIIAALRNSQGLIGIAPNVDLYAVKVLNENGKGTYSQVIEGIEWAINNKVDIISMSLVGKEYSKALEEAMELAYENDILLVAPTGNDGSQNVLYPAKFNTVIAVGAVDAENNLAFFSNTGPEVELVAPGVNIQGLDKDGQTVINKSGTSFAVPHVAASLALIKNKYPEMNNKELRNLLDTQAKHLTSTRSDLFGYGLVDASAVIVSPKESISAEGVFSLIKSKESFSKFTESEQEEISDFFQVSKELLLQGEKSGVTLIQSIQIATRVEEYKLPYEEVKQLILEHEDLKELDVQVQSYNQFLQRYNVDFQYINEIKSLFLTGYQFHNVYAAYVMGISSGLPISSLVLKNHNEAETDLQLIKLELPEDEYSIVERIVKQYPTKLQIIQSELENSKSTWADIENKIQNTVKLLTTKITEEQPAKTSTTTSTLQTETPEEVVDYNKYLQAPFNLAQNRNETVQAGTGSLEYDQTNYQLSGRNGLDLTLQVRYNSSESNIYEADYWSSSYTDYDYKVIGGALAYWENWIGTDRYPSGDIPSSTLGVYETLEDAVTVAAIYADQDYTINDYWEDGTDLKINYYSVIVEQYDPTDSYSSTGNTKINDTYTELQSNIGSGWTFGFSSIEIDKNDNKYLHLASGGIFKIKITSAEGDSNLENYKLKDIRLEPDNGTYTNAQNVKSSYVLINKSGYREYFGSNGQLLVMIDRYGNNISFEHQYINGVPVISKITDSLGRVLTFTYATTSTQKTLTITLPDNNTIKYISLPIEGYNNEFVLSKIVDQKNRETVFNYDTSNCKSNFNFFSKTNRNTENVYACLATVTHPTKAKTTYIYEKAVANLGSQGSYEYFRVKSREDFSEGVSNAKLIYDYVNNFSGYPTYTDPSNLPTSFSYSMNITDVYNKIGTDPKTTTIKLNSNHLIEKRDIQAGSKNIESTTYSYNLNKQPVTITTTQYNIGTTENASKTIEYTYDDWGDILTYKDPFQNVSTYTYDNKFHIRNSEIRNLNSTNQQKTSYEINQNNGNVDKLIVSHVENGMDQSIVVNLTYDIYGNMLTQSIKKKDGTSAVVSFTYDPLLNYGYLTKESQTIKDVNGNNQTIDNIYEYYFNSGKLKTYTDGEKNIYKYLYDNLGRLTLIAFPGSTEELTINKEIIYDDTNNIITYIDEVGVSHKNIYDNLGRLVRKQMYKDSSWITTEENHYNQLGLIDWTKNISNNQTFYTYDVLGRIIKQTNPDSTFKQVKYQDAWIYEYNTNRVQVIDESGKSTYTFNDKAGRKKAFFVSDIAQVLNLDSGTPVNYTALYNYDYAGNLISVKDAKGNVTTYSYDDLSRLIKVTNPLLETTRYEYDNFGNLTKTIFNDDSTKENYYDDAGRLIKKMNQSKLEDTFTYDKNGQVDIHIDRNKTKFDYGYNNRGWLTQIIANSGTTTETKSFEYNAAGQRISATVGSLEFSYEYRNDNGSLRKMEYPDGHYVETSEDFTASVPYSKIKDPFGKISYYAYDKLNRLDYVTLDSLTGTKEADYSYTPSGYINQIKFPNNYEIDYQYSDTDSAQLKNIKHKDSSGTIINQYDYIYDKNFNTTSVTSKIGSSTEIISANYDPVNRLSTVNGDEESYSYDTNGNRIQLTSNKVIDISPASYRYNIWNELVQVTMENGEEVTLKYDPDGFLYERNYNNDKTRYYYYLGNIIAEGTVKSDNTVSLKGRYLYGMGLISKMDKEDNKFYYLTNGHGDVVEIINSLGGIENQYKYDVWGNPTTIKESVSNPFKYSGEYWDEDIALQYLGARWYDPGIGRFISEDTYEGTLSNSLSLNLYTYVENNPLGYVDPTGHLKVSGLQKLSDQYNKGYIADANLGPKVLIANGLEKAGGIKEGNNTVFHDIAQLIAAKQVYKAYGKGRNIMPVLEWKLPSGREIDIAYFGQIWEVKPWGQSAEEQLSAYVEEGNGDFTRGNELNDVTRFHIYGILYMGVYFVAPGEVKYELYWYDDGVYTPLTVAQARTYVNSEYERRSKNAGLGQAVVVGVTTVGVAAITAAAEIGGAIAGSVKAIFG</sequence>
<accession>A0ABQ6G3Y2</accession>
<dbReference type="Pfam" id="PF05593">
    <property type="entry name" value="RHS_repeat"/>
    <property type="match status" value="1"/>
</dbReference>
<dbReference type="InterPro" id="IPR034202">
    <property type="entry name" value="Subtilisin_Carlsberg-like"/>
</dbReference>
<dbReference type="InterPro" id="IPR056823">
    <property type="entry name" value="TEN-like_YD-shell"/>
</dbReference>
<evidence type="ECO:0000313" key="10">
    <source>
        <dbReference type="EMBL" id="GLX65669.1"/>
    </source>
</evidence>
<evidence type="ECO:0008006" key="12">
    <source>
        <dbReference type="Google" id="ProtNLM"/>
    </source>
</evidence>
<dbReference type="PROSITE" id="PS00137">
    <property type="entry name" value="SUBTILASE_HIS"/>
    <property type="match status" value="1"/>
</dbReference>
<keyword evidence="5 6" id="KW-0720">Serine protease</keyword>
<feature type="domain" description="Teneurin-like YD-shell" evidence="9">
    <location>
        <begin position="1723"/>
        <end position="2001"/>
    </location>
</feature>
<dbReference type="PROSITE" id="PS00138">
    <property type="entry name" value="SUBTILASE_SER"/>
    <property type="match status" value="1"/>
</dbReference>
<comment type="similarity">
    <text evidence="1 6">Belongs to the peptidase S8 family.</text>
</comment>
<feature type="chain" id="PRO_5047126607" description="Peptidase S8/S53 domain-containing protein" evidence="7">
    <location>
        <begin position="34"/>
        <end position="2228"/>
    </location>
</feature>
<dbReference type="InterPro" id="IPR015500">
    <property type="entry name" value="Peptidase_S8_subtilisin-rel"/>
</dbReference>
<dbReference type="InterPro" id="IPR000209">
    <property type="entry name" value="Peptidase_S8/S53_dom"/>
</dbReference>
<evidence type="ECO:0000256" key="3">
    <source>
        <dbReference type="ARBA" id="ARBA00022737"/>
    </source>
</evidence>
<dbReference type="InterPro" id="IPR006530">
    <property type="entry name" value="YD"/>
</dbReference>
<dbReference type="EMBL" id="BSSQ01000001">
    <property type="protein sequence ID" value="GLX65669.1"/>
    <property type="molecule type" value="Genomic_DNA"/>
</dbReference>
<feature type="signal peptide" evidence="7">
    <location>
        <begin position="1"/>
        <end position="33"/>
    </location>
</feature>
<dbReference type="InterPro" id="IPR023828">
    <property type="entry name" value="Peptidase_S8_Ser-AS"/>
</dbReference>
<dbReference type="PROSITE" id="PS51892">
    <property type="entry name" value="SUBTILASE"/>
    <property type="match status" value="1"/>
</dbReference>
<evidence type="ECO:0000256" key="1">
    <source>
        <dbReference type="ARBA" id="ARBA00011073"/>
    </source>
</evidence>
<organism evidence="10 11">
    <name type="scientific">Paenibacillus glycanilyticus</name>
    <dbReference type="NCBI Taxonomy" id="126569"/>
    <lineage>
        <taxon>Bacteria</taxon>
        <taxon>Bacillati</taxon>
        <taxon>Bacillota</taxon>
        <taxon>Bacilli</taxon>
        <taxon>Bacillales</taxon>
        <taxon>Paenibacillaceae</taxon>
        <taxon>Paenibacillus</taxon>
    </lineage>
</organism>
<dbReference type="RefSeq" id="WP_284236343.1">
    <property type="nucleotide sequence ID" value="NZ_BSSQ01000001.1"/>
</dbReference>
<keyword evidence="2 6" id="KW-0645">Protease</keyword>